<dbReference type="PANTHER" id="PTHR46273:SF9">
    <property type="entry name" value="G-PROTEIN COUPLED RECEPTORS FAMILY 1 PROFILE DOMAIN-CONTAINING PROTEIN"/>
    <property type="match status" value="1"/>
</dbReference>
<feature type="domain" description="G-protein coupled receptors family 1 profile" evidence="6">
    <location>
        <begin position="80"/>
        <end position="385"/>
    </location>
</feature>
<keyword evidence="4 5" id="KW-0472">Membrane</keyword>
<reference evidence="8" key="1">
    <citation type="submission" date="2017-02" db="UniProtKB">
        <authorList>
            <consortium name="WormBaseParasite"/>
        </authorList>
    </citation>
    <scope>IDENTIFICATION</scope>
</reference>
<feature type="transmembrane region" description="Helical" evidence="5">
    <location>
        <begin position="101"/>
        <end position="125"/>
    </location>
</feature>
<evidence type="ECO:0000256" key="2">
    <source>
        <dbReference type="ARBA" id="ARBA00022692"/>
    </source>
</evidence>
<dbReference type="InterPro" id="IPR053219">
    <property type="entry name" value="GPCR_Dmsr-1"/>
</dbReference>
<evidence type="ECO:0000256" key="4">
    <source>
        <dbReference type="ARBA" id="ARBA00023136"/>
    </source>
</evidence>
<dbReference type="GO" id="GO:0008528">
    <property type="term" value="F:G protein-coupled peptide receptor activity"/>
    <property type="evidence" value="ECO:0007669"/>
    <property type="project" value="InterPro"/>
</dbReference>
<dbReference type="InterPro" id="IPR017452">
    <property type="entry name" value="GPCR_Rhodpsn_7TM"/>
</dbReference>
<dbReference type="Gene3D" id="1.20.1070.10">
    <property type="entry name" value="Rhodopsin 7-helix transmembrane proteins"/>
    <property type="match status" value="2"/>
</dbReference>
<evidence type="ECO:0000256" key="5">
    <source>
        <dbReference type="SAM" id="Phobius"/>
    </source>
</evidence>
<evidence type="ECO:0000313" key="7">
    <source>
        <dbReference type="Proteomes" id="UP000036681"/>
    </source>
</evidence>
<proteinExistence type="predicted"/>
<dbReference type="PANTHER" id="PTHR46273">
    <property type="entry name" value="MYOSUPPRESSIN RECEPTOR 1, ISOFORM B-RELATED"/>
    <property type="match status" value="1"/>
</dbReference>
<comment type="subcellular location">
    <subcellularLocation>
        <location evidence="1">Membrane</location>
    </subcellularLocation>
</comment>
<protein>
    <submittedName>
        <fullName evidence="8">G_PROTEIN_RECEP_F1_2 domain-containing protein</fullName>
    </submittedName>
</protein>
<accession>A0A0M3IKI4</accession>
<evidence type="ECO:0000313" key="8">
    <source>
        <dbReference type="WBParaSite" id="ALUE_0001925501-mRNA-1"/>
    </source>
</evidence>
<dbReference type="AlphaFoldDB" id="A0A0M3IKI4"/>
<dbReference type="InterPro" id="IPR019427">
    <property type="entry name" value="7TM_GPCR_serpentine_rcpt_Srw"/>
</dbReference>
<feature type="transmembrane region" description="Helical" evidence="5">
    <location>
        <begin position="362"/>
        <end position="385"/>
    </location>
</feature>
<keyword evidence="2 5" id="KW-0812">Transmembrane</keyword>
<feature type="transmembrane region" description="Helical" evidence="5">
    <location>
        <begin position="244"/>
        <end position="267"/>
    </location>
</feature>
<feature type="transmembrane region" description="Helical" evidence="5">
    <location>
        <begin position="137"/>
        <end position="168"/>
    </location>
</feature>
<dbReference type="WBParaSite" id="ALUE_0001925501-mRNA-1">
    <property type="protein sequence ID" value="ALUE_0001925501-mRNA-1"/>
    <property type="gene ID" value="ALUE_0001925501"/>
</dbReference>
<evidence type="ECO:0000256" key="1">
    <source>
        <dbReference type="ARBA" id="ARBA00004370"/>
    </source>
</evidence>
<keyword evidence="3 5" id="KW-1133">Transmembrane helix</keyword>
<evidence type="ECO:0000259" key="6">
    <source>
        <dbReference type="PROSITE" id="PS50262"/>
    </source>
</evidence>
<feature type="transmembrane region" description="Helical" evidence="5">
    <location>
        <begin position="68"/>
        <end position="89"/>
    </location>
</feature>
<feature type="transmembrane region" description="Helical" evidence="5">
    <location>
        <begin position="329"/>
        <end position="350"/>
    </location>
</feature>
<dbReference type="Pfam" id="PF10324">
    <property type="entry name" value="7TM_GPCR_Srw"/>
    <property type="match status" value="2"/>
</dbReference>
<feature type="transmembrane region" description="Helical" evidence="5">
    <location>
        <begin position="189"/>
        <end position="211"/>
    </location>
</feature>
<evidence type="ECO:0000256" key="3">
    <source>
        <dbReference type="ARBA" id="ARBA00022989"/>
    </source>
</evidence>
<organism evidence="7 8">
    <name type="scientific">Ascaris lumbricoides</name>
    <name type="common">Giant roundworm</name>
    <dbReference type="NCBI Taxonomy" id="6252"/>
    <lineage>
        <taxon>Eukaryota</taxon>
        <taxon>Metazoa</taxon>
        <taxon>Ecdysozoa</taxon>
        <taxon>Nematoda</taxon>
        <taxon>Chromadorea</taxon>
        <taxon>Rhabditida</taxon>
        <taxon>Spirurina</taxon>
        <taxon>Ascaridomorpha</taxon>
        <taxon>Ascaridoidea</taxon>
        <taxon>Ascarididae</taxon>
        <taxon>Ascaris</taxon>
    </lineage>
</organism>
<keyword evidence="7" id="KW-1185">Reference proteome</keyword>
<dbReference type="SUPFAM" id="SSF81321">
    <property type="entry name" value="Family A G protein-coupled receptor-like"/>
    <property type="match status" value="1"/>
</dbReference>
<dbReference type="GO" id="GO:0005886">
    <property type="term" value="C:plasma membrane"/>
    <property type="evidence" value="ECO:0007669"/>
    <property type="project" value="TreeGrafter"/>
</dbReference>
<name>A0A0M3IKI4_ASCLU</name>
<dbReference type="PROSITE" id="PS50262">
    <property type="entry name" value="G_PROTEIN_RECEP_F1_2"/>
    <property type="match status" value="1"/>
</dbReference>
<dbReference type="Proteomes" id="UP000036681">
    <property type="component" value="Unplaced"/>
</dbReference>
<sequence length="445" mass="50692">MICEGDENKLFDLSNNRTAAFIATLIEISRMICEGDENKLFDLSNNRTAAFIATLIEISSAYTHIHKYISLIISVLGILANTVHVMVLTRSQMRGSAVNRLLAIMAMCDITTMFSYMVFSIRFGFLVDVEQPPFGFTLPWICFLLLHVVCSIALRTVSIYLSVVTAYIRYHAMDKVASKWMMAASARPIFLVILTLVGLTSIPTFLIHGIVEVDPTLSQNESLYTIIIPELALANECLLFKSNLWLTGILFKVIPCILLFVFTIALLKKLNESRRNHQLLKLSNGNSEAKRVYLPDRTTKMLIILLMIFLLTELPQAKRVYLPDRTTKMLIILLMIFLLTELPQGFLAILNGMFPNDIHQYIYLSVGEMLDLLSLINCNVCFIVYPCISSHYRQTFRIMLRRIRWWPNITDRNFITITTTNGRFATAAILTADADELPRDSDEYL</sequence>
<dbReference type="CDD" id="cd14978">
    <property type="entry name" value="7tmA_FMRFamide_R-like"/>
    <property type="match status" value="1"/>
</dbReference>